<organism evidence="1 2">
    <name type="scientific">Chlorobium phaeovibrioides</name>
    <dbReference type="NCBI Taxonomy" id="1094"/>
    <lineage>
        <taxon>Bacteria</taxon>
        <taxon>Pseudomonadati</taxon>
        <taxon>Chlorobiota</taxon>
        <taxon>Chlorobiia</taxon>
        <taxon>Chlorobiales</taxon>
        <taxon>Chlorobiaceae</taxon>
        <taxon>Chlorobium/Pelodictyon group</taxon>
        <taxon>Chlorobium</taxon>
    </lineage>
</organism>
<name>A0A5M8I9K0_CHLPH</name>
<evidence type="ECO:0000313" key="1">
    <source>
        <dbReference type="EMBL" id="KAA6232061.1"/>
    </source>
</evidence>
<comment type="caution">
    <text evidence="1">The sequence shown here is derived from an EMBL/GenBank/DDBJ whole genome shotgun (WGS) entry which is preliminary data.</text>
</comment>
<dbReference type="RefSeq" id="WP_151419132.1">
    <property type="nucleotide sequence ID" value="NZ_VMRG01000001.1"/>
</dbReference>
<dbReference type="Proteomes" id="UP000327458">
    <property type="component" value="Unassembled WGS sequence"/>
</dbReference>
<sequence>MFSINQEYVDWYFESIIRIISRDLQISNWDWEDVEKLKSEIQQNNPSIHRVMSTFFTKYNEWVGKVDNDNVDINVIMEREAALNELARVVNEFRKAKS</sequence>
<proteinExistence type="predicted"/>
<dbReference type="EMBL" id="VMRG01000001">
    <property type="protein sequence ID" value="KAA6232061.1"/>
    <property type="molecule type" value="Genomic_DNA"/>
</dbReference>
<dbReference type="AlphaFoldDB" id="A0A5M8I9K0"/>
<accession>A0A5M8I9K0</accession>
<gene>
    <name evidence="1" type="ORF">FP507_02305</name>
</gene>
<reference evidence="1 2" key="1">
    <citation type="submission" date="2019-07" db="EMBL/GenBank/DDBJ databases">
        <title>Draft genome Sequence of Chlorobium phaeovibrioides sp. strain PhvTcv-s14, from the Phylum Chlorobi.</title>
        <authorList>
            <person name="Babenko V."/>
            <person name="Boldyreva D."/>
            <person name="Kanygina A."/>
            <person name="Selezneva O."/>
            <person name="Akopiyan T."/>
            <person name="Lunina O."/>
        </authorList>
    </citation>
    <scope>NUCLEOTIDE SEQUENCE [LARGE SCALE GENOMIC DNA]</scope>
    <source>
        <strain evidence="1 2">GrTcv12</strain>
    </source>
</reference>
<evidence type="ECO:0000313" key="2">
    <source>
        <dbReference type="Proteomes" id="UP000327458"/>
    </source>
</evidence>
<protein>
    <submittedName>
        <fullName evidence="1">Uncharacterized protein</fullName>
    </submittedName>
</protein>